<feature type="compositionally biased region" description="Basic and acidic residues" evidence="1">
    <location>
        <begin position="22"/>
        <end position="38"/>
    </location>
</feature>
<dbReference type="AlphaFoldDB" id="A0A1G7KAE6"/>
<evidence type="ECO:0000313" key="3">
    <source>
        <dbReference type="EMBL" id="SDF33934.1"/>
    </source>
</evidence>
<feature type="signal peptide" evidence="2">
    <location>
        <begin position="1"/>
        <end position="18"/>
    </location>
</feature>
<accession>A0A1G7KAE6</accession>
<dbReference type="STRING" id="521013.SAMN04488567_0137"/>
<proteinExistence type="predicted"/>
<name>A0A1G7KAE6_9RHOB</name>
<dbReference type="EMBL" id="FNAT01000011">
    <property type="protein sequence ID" value="SDF33934.1"/>
    <property type="molecule type" value="Genomic_DNA"/>
</dbReference>
<reference evidence="4" key="1">
    <citation type="submission" date="2016-10" db="EMBL/GenBank/DDBJ databases">
        <authorList>
            <person name="Varghese N."/>
            <person name="Submissions S."/>
        </authorList>
    </citation>
    <scope>NUCLEOTIDE SEQUENCE [LARGE SCALE GENOMIC DNA]</scope>
    <source>
        <strain evidence="4">DSM 21424</strain>
    </source>
</reference>
<gene>
    <name evidence="3" type="ORF">SAMN04488567_0137</name>
</gene>
<protein>
    <submittedName>
        <fullName evidence="3">Uncharacterized protein</fullName>
    </submittedName>
</protein>
<dbReference type="RefSeq" id="WP_090114842.1">
    <property type="nucleotide sequence ID" value="NZ_FNAT01000011.1"/>
</dbReference>
<evidence type="ECO:0000256" key="2">
    <source>
        <dbReference type="SAM" id="SignalP"/>
    </source>
</evidence>
<dbReference type="Proteomes" id="UP000198922">
    <property type="component" value="Unassembled WGS sequence"/>
</dbReference>
<evidence type="ECO:0000256" key="1">
    <source>
        <dbReference type="SAM" id="MobiDB-lite"/>
    </source>
</evidence>
<evidence type="ECO:0000313" key="4">
    <source>
        <dbReference type="Proteomes" id="UP000198922"/>
    </source>
</evidence>
<keyword evidence="2" id="KW-0732">Signal</keyword>
<keyword evidence="4" id="KW-1185">Reference proteome</keyword>
<feature type="region of interest" description="Disordered" evidence="1">
    <location>
        <begin position="20"/>
        <end position="53"/>
    </location>
</feature>
<feature type="chain" id="PRO_5011512037" evidence="2">
    <location>
        <begin position="19"/>
        <end position="79"/>
    </location>
</feature>
<sequence length="79" mass="8364">MRRALIVLLALWPGLTLAAGEAPEKDKGKADKGDKAEAEAEIDPLAPYPVLPPPAMHGFPPEILERVRAALVAIEGKDG</sequence>
<organism evidence="3 4">
    <name type="scientific">Limimaricola pyoseonensis</name>
    <dbReference type="NCBI Taxonomy" id="521013"/>
    <lineage>
        <taxon>Bacteria</taxon>
        <taxon>Pseudomonadati</taxon>
        <taxon>Pseudomonadota</taxon>
        <taxon>Alphaproteobacteria</taxon>
        <taxon>Rhodobacterales</taxon>
        <taxon>Paracoccaceae</taxon>
        <taxon>Limimaricola</taxon>
    </lineage>
</organism>